<evidence type="ECO:0000313" key="7">
    <source>
        <dbReference type="Proteomes" id="UP000663929"/>
    </source>
</evidence>
<dbReference type="InterPro" id="IPR005119">
    <property type="entry name" value="LysR_subst-bd"/>
</dbReference>
<evidence type="ECO:0000259" key="5">
    <source>
        <dbReference type="PROSITE" id="PS50931"/>
    </source>
</evidence>
<comment type="similarity">
    <text evidence="1">Belongs to the LysR transcriptional regulatory family.</text>
</comment>
<dbReference type="Pfam" id="PF03466">
    <property type="entry name" value="LysR_substrate"/>
    <property type="match status" value="1"/>
</dbReference>
<dbReference type="Gene3D" id="1.10.10.10">
    <property type="entry name" value="Winged helix-like DNA-binding domain superfamily/Winged helix DNA-binding domain"/>
    <property type="match status" value="1"/>
</dbReference>
<dbReference type="FunFam" id="1.10.10.10:FF:000001">
    <property type="entry name" value="LysR family transcriptional regulator"/>
    <property type="match status" value="1"/>
</dbReference>
<dbReference type="InterPro" id="IPR058163">
    <property type="entry name" value="LysR-type_TF_proteobact-type"/>
</dbReference>
<gene>
    <name evidence="6" type="ORF">J3U87_02620</name>
</gene>
<reference evidence="6" key="1">
    <citation type="submission" date="2021-03" db="EMBL/GenBank/DDBJ databases">
        <title>Acanthopleuribacteraceae sp. M133.</title>
        <authorList>
            <person name="Wang G."/>
        </authorList>
    </citation>
    <scope>NUCLEOTIDE SEQUENCE</scope>
    <source>
        <strain evidence="6">M133</strain>
    </source>
</reference>
<keyword evidence="7" id="KW-1185">Reference proteome</keyword>
<dbReference type="KEGG" id="scor:J3U87_02620"/>
<dbReference type="SUPFAM" id="SSF46785">
    <property type="entry name" value="Winged helix' DNA-binding domain"/>
    <property type="match status" value="1"/>
</dbReference>
<dbReference type="GO" id="GO:0043565">
    <property type="term" value="F:sequence-specific DNA binding"/>
    <property type="evidence" value="ECO:0007669"/>
    <property type="project" value="TreeGrafter"/>
</dbReference>
<dbReference type="PROSITE" id="PS50931">
    <property type="entry name" value="HTH_LYSR"/>
    <property type="match status" value="1"/>
</dbReference>
<keyword evidence="3" id="KW-0238">DNA-binding</keyword>
<dbReference type="AlphaFoldDB" id="A0A8A4TQQ8"/>
<dbReference type="PANTHER" id="PTHR30537">
    <property type="entry name" value="HTH-TYPE TRANSCRIPTIONAL REGULATOR"/>
    <property type="match status" value="1"/>
</dbReference>
<evidence type="ECO:0000256" key="2">
    <source>
        <dbReference type="ARBA" id="ARBA00023015"/>
    </source>
</evidence>
<dbReference type="GO" id="GO:0006351">
    <property type="term" value="P:DNA-templated transcription"/>
    <property type="evidence" value="ECO:0007669"/>
    <property type="project" value="TreeGrafter"/>
</dbReference>
<keyword evidence="4" id="KW-0804">Transcription</keyword>
<evidence type="ECO:0000256" key="1">
    <source>
        <dbReference type="ARBA" id="ARBA00009437"/>
    </source>
</evidence>
<dbReference type="Pfam" id="PF00126">
    <property type="entry name" value="HTH_1"/>
    <property type="match status" value="1"/>
</dbReference>
<protein>
    <submittedName>
        <fullName evidence="6">LysR family transcriptional regulator</fullName>
    </submittedName>
</protein>
<organism evidence="6 7">
    <name type="scientific">Sulfidibacter corallicola</name>
    <dbReference type="NCBI Taxonomy" id="2818388"/>
    <lineage>
        <taxon>Bacteria</taxon>
        <taxon>Pseudomonadati</taxon>
        <taxon>Acidobacteriota</taxon>
        <taxon>Holophagae</taxon>
        <taxon>Acanthopleuribacterales</taxon>
        <taxon>Acanthopleuribacteraceae</taxon>
        <taxon>Sulfidibacter</taxon>
    </lineage>
</organism>
<evidence type="ECO:0000256" key="3">
    <source>
        <dbReference type="ARBA" id="ARBA00023125"/>
    </source>
</evidence>
<evidence type="ECO:0000256" key="4">
    <source>
        <dbReference type="ARBA" id="ARBA00023163"/>
    </source>
</evidence>
<dbReference type="GO" id="GO:0003700">
    <property type="term" value="F:DNA-binding transcription factor activity"/>
    <property type="evidence" value="ECO:0007669"/>
    <property type="project" value="InterPro"/>
</dbReference>
<dbReference type="InterPro" id="IPR036390">
    <property type="entry name" value="WH_DNA-bd_sf"/>
</dbReference>
<name>A0A8A4TQQ8_SULCO</name>
<dbReference type="RefSeq" id="WP_237381469.1">
    <property type="nucleotide sequence ID" value="NZ_CP071793.1"/>
</dbReference>
<dbReference type="InterPro" id="IPR000847">
    <property type="entry name" value="LysR_HTH_N"/>
</dbReference>
<dbReference type="CDD" id="cd08422">
    <property type="entry name" value="PBP2_CrgA_like"/>
    <property type="match status" value="1"/>
</dbReference>
<dbReference type="InterPro" id="IPR036388">
    <property type="entry name" value="WH-like_DNA-bd_sf"/>
</dbReference>
<dbReference type="Proteomes" id="UP000663929">
    <property type="component" value="Chromosome"/>
</dbReference>
<dbReference type="EMBL" id="CP071793">
    <property type="protein sequence ID" value="QTD51338.1"/>
    <property type="molecule type" value="Genomic_DNA"/>
</dbReference>
<proteinExistence type="inferred from homology"/>
<dbReference type="PANTHER" id="PTHR30537:SF68">
    <property type="entry name" value="TRANSCRIPTIONAL REGULATOR-RELATED"/>
    <property type="match status" value="1"/>
</dbReference>
<keyword evidence="2" id="KW-0805">Transcription regulation</keyword>
<dbReference type="Gene3D" id="3.40.190.290">
    <property type="match status" value="1"/>
</dbReference>
<accession>A0A8A4TQQ8</accession>
<dbReference type="SUPFAM" id="SSF53850">
    <property type="entry name" value="Periplasmic binding protein-like II"/>
    <property type="match status" value="1"/>
</dbReference>
<sequence length="301" mass="33571">MNETMISLDDMRLFAVVAEDLSFTRAADRLGMPKQTLSRRIAALEKALGLQLLHRSTRRVRLTEVGAGYARKCAELVLLAEEAHREVSLNRAEVVGCLRLTCDQFLGETLLPPILTEFAHRYPKVRMELSITPRKVDLVAEGFDIALRVGETQDPELIATRLGPAEIRFCAAPSYVARFGRPDRPRDLVDHTCIAVVEGSARPKWPFLMGGAPAWVPIEPRLRVNNYRIARQSVLSGLGISVLPAIDCGQEIEAGELISILEAYLYQPGSIYLVKPGRRYLPARVRAFSDLVVERFQIQPG</sequence>
<evidence type="ECO:0000313" key="6">
    <source>
        <dbReference type="EMBL" id="QTD51338.1"/>
    </source>
</evidence>
<feature type="domain" description="HTH lysR-type" evidence="5">
    <location>
        <begin position="6"/>
        <end position="63"/>
    </location>
</feature>